<dbReference type="EMBL" id="QFBC01000001">
    <property type="protein sequence ID" value="PWE57643.1"/>
    <property type="molecule type" value="Genomic_DNA"/>
</dbReference>
<comment type="caution">
    <text evidence="1">The sequence shown here is derived from an EMBL/GenBank/DDBJ whole genome shotgun (WGS) entry which is preliminary data.</text>
</comment>
<reference evidence="1 2" key="1">
    <citation type="submission" date="2018-05" db="EMBL/GenBank/DDBJ databases">
        <title>The draft genome of strain NS-104.</title>
        <authorList>
            <person name="Hang P."/>
            <person name="Jiang J."/>
        </authorList>
    </citation>
    <scope>NUCLEOTIDE SEQUENCE [LARGE SCALE GENOMIC DNA]</scope>
    <source>
        <strain evidence="1 2">NS-104</strain>
    </source>
</reference>
<dbReference type="AlphaFoldDB" id="A0A2U2DWE1"/>
<dbReference type="RefSeq" id="WP_109456159.1">
    <property type="nucleotide sequence ID" value="NZ_QFBC01000001.1"/>
</dbReference>
<accession>A0A2U2DWE1</accession>
<proteinExistence type="predicted"/>
<sequence length="79" mass="8744">MAPRKPRKPSREILAAENAALAAVLRAVVRSLVDEKPRDERDAILGAMRKTVDIELSRHHLEDEALGAASKIISDIFFP</sequence>
<evidence type="ECO:0000313" key="2">
    <source>
        <dbReference type="Proteomes" id="UP000245252"/>
    </source>
</evidence>
<gene>
    <name evidence="1" type="ORF">DEM27_00050</name>
</gene>
<keyword evidence="2" id="KW-1185">Reference proteome</keyword>
<dbReference type="Proteomes" id="UP000245252">
    <property type="component" value="Unassembled WGS sequence"/>
</dbReference>
<name>A0A2U2DWE1_9HYPH</name>
<evidence type="ECO:0000313" key="1">
    <source>
        <dbReference type="EMBL" id="PWE57643.1"/>
    </source>
</evidence>
<organism evidence="1 2">
    <name type="scientific">Metarhizobium album</name>
    <dbReference type="NCBI Taxonomy" id="2182425"/>
    <lineage>
        <taxon>Bacteria</taxon>
        <taxon>Pseudomonadati</taxon>
        <taxon>Pseudomonadota</taxon>
        <taxon>Alphaproteobacteria</taxon>
        <taxon>Hyphomicrobiales</taxon>
        <taxon>Rhizobiaceae</taxon>
        <taxon>Metarhizobium</taxon>
    </lineage>
</organism>
<protein>
    <submittedName>
        <fullName evidence="1">Uncharacterized protein</fullName>
    </submittedName>
</protein>